<dbReference type="InterPro" id="IPR036034">
    <property type="entry name" value="PDZ_sf"/>
</dbReference>
<feature type="compositionally biased region" description="Low complexity" evidence="3">
    <location>
        <begin position="1707"/>
        <end position="1722"/>
    </location>
</feature>
<sequence>MDEEDSTFIRILAIDPGHRSPQENAAIFGYLRTIESLNVPCLSSTYRDTELRAISRYARYRRVPGDVLLYHTGEWCDSWFILISGSVLIESSMFLPRACFGTRANGNFYRRNDCLVLEPSDLVVIDYLDNDNLPVSFADTHRQAVAPYKHRHSLDRTPVSISCIASNEISSNSHYSASSHSIISSLNTPSLLSSDQGKHLRRTIKMTQKVDGIDSFKSSHLSDTSSTHSLSSGGIQNDSSHGRSSHLCVSTKSDKRNQKRSNNYPKWCKTGSDTSHCIDSDDEGDDDEDEDDDEDLESSSHESVRDAFWESILKLPVDRTQEDIDLLLENVEQLPAFSNLTKATCRSLCSVMVLAIVREAGQIVLNDNEKLDTWSVVLNGTVEVIELDGTIRELTRGDAFGVRPGKTDRIHRGIMRTVTEDCYFLCVPQTDYVKIMSREGEAEIPEMGEGGRVVLVYETINLDSNFIIDLNKSSNDNAMLKKCRLVTKGTPEKLIEHLIADLSNVDITYPEDFLLTYRTFLDSPRPIVDRLLSWHLHNPKLRPRVNRIILLWVHNHFNDFEDSHEMMKCIEKFDNMLSSDGTAGERRLFRLACSTKARPRQVELAIPLKNSRDLNNSDNKSLGGSGGGSGEQHSNNNCIAINSPIDLPFTIIGGEDGFGVFVHQVYNVTPCNNSDTETCDAIMNQKYLTNPSLSSSLCDSGYPSSPSASSSACVHPYYSSVHNNQIRRADQLISINGRSVEHLKLSEVIQLIHSMINACCSLDNKTGSNSKLIITGTNSSASPSVACNSADIANTNVLNLSKSSTSSSVYDVTFNLRLIVIFNPVQYYQVINSLNTTPTPLTSVKLISKTNSYHTTDDMKSQVKKSSAPSSTVTNNYNDNNEICRLKKYSLPLVTICSPMLTSSNESEYVCHSKNLQSLELSTSKLKRCTRPTSISIPDNLVITLNDHQHQQQSSTSILLPTKPSLGSFSTANTLSVSPPNNHSLGRRQNFKSLPHASANRPTHSASTSPSRLSHPHEDSQEFYMTTATALASNKQSIPFYSHWSHSTKNPVVIDSQSNINCSYNIPSRPYELHSSTDKLNNSVKTVDHCFTSSLQRSSSQPDLITFNEPLTVGVNEHSTVLTQHHNHYLTNGPDCLSLNSGNNTQNDNLSVIRVWRSSDNGKDHCSKLILLPRRQTNAFEATRLCMEEFGISDEDQNSYCLYHVTVECGPIVKQSRLANSLDDLAGRLTLNSRYYLKNLHNHDLLITDDVAKSILAESRVTFAQLPPEELATRLTIDDYEIFRAVQSTEYIDEVFGLSNSTCINNASSSVTGNSGYATGHENLDRFTDLVNREAYWAPTEICHETNLNRRVDLLKRFIKLAKLCRELRNFNTMFCLLVGLHQTPVERLKQTWDRLPSKYQKIYRDLSMVLDTSRNFHHYRTLISADNVSAPMLPYLPLVLKDLTFIHLGNPSLTPDGLVNFVKLRMLAKEVRVICRMCNVDYDLSSTTHRGRLGGGVGVGRTRTGVNLNAVKAVAAVSSINPKPYFFSPTSSMNNSQTNHNNNCPGTDPNRSEHDMVEVKFNHSNFLDDNKQQREVKLNLDVKSINSSNVSGTNVGYKRFHQHGSSTNSPSSGNFNLGLPTPTSFMIPSSGSGIRRRSNLGLISSSINPKKIYESWLMTLRIRTYLANLKVVQDPKLLSQLSSQLEPSCKDSKTSHPLVSFSVGNTGDTHTTSTTTITTTTNERNDSQQLNIPDLPSANNNTELKGLKLPPENTSTQSVASEPNTSKKSLLKIINISTESPCVSASLSESTTTSNSLPANSTAVLNRPILGAQSVEDARKLLALSESSKRSSQRRLPAFTFPNHHYHNNNNPNTNSIFITPPVGPSAGIGFGQLKSQHNNNSNVSSVGQPHQVHSNPMIQMSNNSIPISSSMPNAIISTCSNHLHHHLHYHQYSHAQNRYPQPARCYFTSACTISSKSLLLDNLIPMPSRITGTTTLVTTNINNNVNINSTSNQIYGVVPNQKHPSHLHPQHPLVHHQKISASPPHNRNQSTKKHQYSNQVVNHQNTNYQYHQQQNLHCKSNYIGPRPTLDPNAAPMLHPACRSISPQQQASFPYWHVSSSGGGSYLTNQQQAAVPPTRFKDQPSLQQRQQQEQHSAPFNSDENYFYPTANTHPLGGPMLSMPRHYQQSTIQRIIPQHLNSKPTRPPPYEIALALKYPQNANLQRVHQSLKNNFMNARNENTNTATNNNNNNNRTSSNLSPECKQVS</sequence>
<feature type="domain" description="N-terminal Ras-GEF" evidence="6">
    <location>
        <begin position="482"/>
        <end position="596"/>
    </location>
</feature>
<evidence type="ECO:0000259" key="5">
    <source>
        <dbReference type="PROSITE" id="PS50042"/>
    </source>
</evidence>
<feature type="compositionally biased region" description="Polar residues" evidence="3">
    <location>
        <begin position="1728"/>
        <end position="1744"/>
    </location>
</feature>
<feature type="compositionally biased region" description="Low complexity" evidence="3">
    <location>
        <begin position="216"/>
        <end position="232"/>
    </location>
</feature>
<feature type="compositionally biased region" description="Polar residues" evidence="3">
    <location>
        <begin position="1000"/>
        <end position="1012"/>
    </location>
</feature>
<dbReference type="SMART" id="SM00147">
    <property type="entry name" value="RasGEF"/>
    <property type="match status" value="1"/>
</dbReference>
<dbReference type="PANTHER" id="PTHR23113:SF249">
    <property type="entry name" value="RAP GUANINE NUCLEOTIDE EXCHANGE FACTOR 6"/>
    <property type="match status" value="1"/>
</dbReference>
<dbReference type="Pfam" id="PF00618">
    <property type="entry name" value="RasGEF_N"/>
    <property type="match status" value="1"/>
</dbReference>
<dbReference type="PROSITE" id="PS50212">
    <property type="entry name" value="RASGEF_NTER"/>
    <property type="match status" value="1"/>
</dbReference>
<evidence type="ECO:0000256" key="3">
    <source>
        <dbReference type="SAM" id="MobiDB-lite"/>
    </source>
</evidence>
<dbReference type="InterPro" id="IPR018490">
    <property type="entry name" value="cNMP-bd_dom_sf"/>
</dbReference>
<feature type="compositionally biased region" description="Polar residues" evidence="3">
    <location>
        <begin position="970"/>
        <end position="984"/>
    </location>
</feature>
<dbReference type="Gene3D" id="1.10.840.10">
    <property type="entry name" value="Ras guanine-nucleotide exchange factors catalytic domain"/>
    <property type="match status" value="1"/>
</dbReference>
<dbReference type="GO" id="GO:0016324">
    <property type="term" value="C:apical plasma membrane"/>
    <property type="evidence" value="ECO:0007669"/>
    <property type="project" value="TreeGrafter"/>
</dbReference>
<proteinExistence type="predicted"/>
<comment type="caution">
    <text evidence="7">The sequence shown here is derived from an EMBL/GenBank/DDBJ whole genome shotgun (WGS) entry which is preliminary data.</text>
</comment>
<feature type="compositionally biased region" description="Polar residues" evidence="3">
    <location>
        <begin position="2021"/>
        <end position="2031"/>
    </location>
</feature>
<dbReference type="PROSITE" id="PS50042">
    <property type="entry name" value="CNMP_BINDING_3"/>
    <property type="match status" value="1"/>
</dbReference>
<dbReference type="Gene3D" id="2.60.120.10">
    <property type="entry name" value="Jelly Rolls"/>
    <property type="match status" value="2"/>
</dbReference>
<keyword evidence="1 2" id="KW-0344">Guanine-nucleotide releasing factor</keyword>
<dbReference type="InterPro" id="IPR023578">
    <property type="entry name" value="Ras_GEF_dom_sf"/>
</dbReference>
<dbReference type="CDD" id="cd00155">
    <property type="entry name" value="RasGEF"/>
    <property type="match status" value="1"/>
</dbReference>
<dbReference type="EMBL" id="SKCS01000152">
    <property type="protein sequence ID" value="TNN15253.1"/>
    <property type="molecule type" value="Genomic_DNA"/>
</dbReference>
<feature type="region of interest" description="Disordered" evidence="3">
    <location>
        <begin position="2017"/>
        <end position="2037"/>
    </location>
</feature>
<gene>
    <name evidence="7" type="ORF">EWB00_001508</name>
</gene>
<dbReference type="Gene3D" id="1.20.870.10">
    <property type="entry name" value="Son of sevenless (SoS) protein Chain: S domain 1"/>
    <property type="match status" value="1"/>
</dbReference>
<feature type="domain" description="Cyclic nucleotide-binding" evidence="5">
    <location>
        <begin position="336"/>
        <end position="401"/>
    </location>
</feature>
<feature type="compositionally biased region" description="Polar residues" evidence="3">
    <location>
        <begin position="1753"/>
        <end position="1767"/>
    </location>
</feature>
<dbReference type="GO" id="GO:0007265">
    <property type="term" value="P:Ras protein signal transduction"/>
    <property type="evidence" value="ECO:0007669"/>
    <property type="project" value="TreeGrafter"/>
</dbReference>
<feature type="non-terminal residue" evidence="7">
    <location>
        <position position="2248"/>
    </location>
</feature>
<organism evidence="7 8">
    <name type="scientific">Schistosoma japonicum</name>
    <name type="common">Blood fluke</name>
    <dbReference type="NCBI Taxonomy" id="6182"/>
    <lineage>
        <taxon>Eukaryota</taxon>
        <taxon>Metazoa</taxon>
        <taxon>Spiralia</taxon>
        <taxon>Lophotrochozoa</taxon>
        <taxon>Platyhelminthes</taxon>
        <taxon>Trematoda</taxon>
        <taxon>Digenea</taxon>
        <taxon>Strigeidida</taxon>
        <taxon>Schistosomatoidea</taxon>
        <taxon>Schistosomatidae</taxon>
        <taxon>Schistosoma</taxon>
    </lineage>
</organism>
<feature type="region of interest" description="Disordered" evidence="3">
    <location>
        <begin position="216"/>
        <end position="303"/>
    </location>
</feature>
<feature type="domain" description="Ras-GEF" evidence="4">
    <location>
        <begin position="1267"/>
        <end position="1512"/>
    </location>
</feature>
<feature type="region of interest" description="Disordered" evidence="3">
    <location>
        <begin position="607"/>
        <end position="631"/>
    </location>
</feature>
<dbReference type="SUPFAM" id="SSF51206">
    <property type="entry name" value="cAMP-binding domain-like"/>
    <property type="match status" value="2"/>
</dbReference>
<feature type="region of interest" description="Disordered" evidence="3">
    <location>
        <begin position="970"/>
        <end position="989"/>
    </location>
</feature>
<dbReference type="InterPro" id="IPR001895">
    <property type="entry name" value="RASGEF_cat_dom"/>
</dbReference>
<evidence type="ECO:0000313" key="7">
    <source>
        <dbReference type="EMBL" id="TNN15253.1"/>
    </source>
</evidence>
<dbReference type="PROSITE" id="PS50009">
    <property type="entry name" value="RASGEF_CAT"/>
    <property type="match status" value="1"/>
</dbReference>
<dbReference type="Gene3D" id="2.30.42.10">
    <property type="match status" value="1"/>
</dbReference>
<reference evidence="7 8" key="1">
    <citation type="submission" date="2019-03" db="EMBL/GenBank/DDBJ databases">
        <title>An improved genome assembly of the fluke Schistosoma japonicum.</title>
        <authorList>
            <person name="Hu W."/>
            <person name="Luo F."/>
            <person name="Yin M."/>
            <person name="Mo X."/>
            <person name="Sun C."/>
            <person name="Wu Q."/>
            <person name="Zhu B."/>
            <person name="Xiang M."/>
            <person name="Wang J."/>
            <person name="Wang Y."/>
            <person name="Zhang T."/>
            <person name="Xu B."/>
            <person name="Zheng H."/>
            <person name="Feng Z."/>
        </authorList>
    </citation>
    <scope>NUCLEOTIDE SEQUENCE [LARGE SCALE GENOMIC DNA]</scope>
    <source>
        <strain evidence="7">HuSjv2</strain>
        <tissue evidence="7">Worms</tissue>
    </source>
</reference>
<feature type="region of interest" description="Disordered" evidence="3">
    <location>
        <begin position="2108"/>
        <end position="2153"/>
    </location>
</feature>
<evidence type="ECO:0000259" key="4">
    <source>
        <dbReference type="PROSITE" id="PS50009"/>
    </source>
</evidence>
<keyword evidence="8" id="KW-1185">Reference proteome</keyword>
<dbReference type="Pfam" id="PF00617">
    <property type="entry name" value="RasGEF"/>
    <property type="match status" value="1"/>
</dbReference>
<dbReference type="PANTHER" id="PTHR23113">
    <property type="entry name" value="GUANINE NUCLEOTIDE EXCHANGE FACTOR"/>
    <property type="match status" value="1"/>
</dbReference>
<dbReference type="InterPro" id="IPR000595">
    <property type="entry name" value="cNMP-bd_dom"/>
</dbReference>
<dbReference type="InterPro" id="IPR000651">
    <property type="entry name" value="Ras-like_Gua-exchang_fac_N"/>
</dbReference>
<feature type="compositionally biased region" description="Acidic residues" evidence="3">
    <location>
        <begin position="280"/>
        <end position="297"/>
    </location>
</feature>
<dbReference type="GO" id="GO:0005085">
    <property type="term" value="F:guanyl-nucleotide exchange factor activity"/>
    <property type="evidence" value="ECO:0007669"/>
    <property type="project" value="UniProtKB-KW"/>
</dbReference>
<protein>
    <submittedName>
        <fullName evidence="7">Rap guanine nucleotide exchange factor 2 isoform 1</fullName>
    </submittedName>
</protein>
<accession>A0A4Z2DFH7</accession>
<dbReference type="OrthoDB" id="21144at2759"/>
<dbReference type="CDD" id="cd00038">
    <property type="entry name" value="CAP_ED"/>
    <property type="match status" value="1"/>
</dbReference>
<dbReference type="SMART" id="SM00100">
    <property type="entry name" value="cNMP"/>
    <property type="match status" value="1"/>
</dbReference>
<feature type="region of interest" description="Disordered" evidence="3">
    <location>
        <begin position="995"/>
        <end position="1020"/>
    </location>
</feature>
<evidence type="ECO:0000259" key="6">
    <source>
        <dbReference type="PROSITE" id="PS50212"/>
    </source>
</evidence>
<name>A0A4Z2DFH7_SCHJA</name>
<feature type="region of interest" description="Disordered" evidence="3">
    <location>
        <begin position="2220"/>
        <end position="2248"/>
    </location>
</feature>
<dbReference type="SMART" id="SM00229">
    <property type="entry name" value="RasGEFN"/>
    <property type="match status" value="1"/>
</dbReference>
<dbReference type="Proteomes" id="UP000311919">
    <property type="component" value="Unassembled WGS sequence"/>
</dbReference>
<dbReference type="SUPFAM" id="SSF48366">
    <property type="entry name" value="Ras GEF"/>
    <property type="match status" value="1"/>
</dbReference>
<feature type="compositionally biased region" description="Low complexity" evidence="3">
    <location>
        <begin position="2220"/>
        <end position="2239"/>
    </location>
</feature>
<evidence type="ECO:0000256" key="1">
    <source>
        <dbReference type="ARBA" id="ARBA00022658"/>
    </source>
</evidence>
<evidence type="ECO:0000313" key="8">
    <source>
        <dbReference type="Proteomes" id="UP000311919"/>
    </source>
</evidence>
<dbReference type="InterPro" id="IPR008937">
    <property type="entry name" value="Ras-like_GEF"/>
</dbReference>
<evidence type="ECO:0000256" key="2">
    <source>
        <dbReference type="PROSITE-ProRule" id="PRU00168"/>
    </source>
</evidence>
<dbReference type="InterPro" id="IPR036964">
    <property type="entry name" value="RASGEF_cat_dom_sf"/>
</dbReference>
<dbReference type="CDD" id="cd06224">
    <property type="entry name" value="REM"/>
    <property type="match status" value="1"/>
</dbReference>
<feature type="compositionally biased region" description="Low complexity" evidence="3">
    <location>
        <begin position="2124"/>
        <end position="2135"/>
    </location>
</feature>
<feature type="region of interest" description="Disordered" evidence="3">
    <location>
        <begin position="1688"/>
        <end position="1767"/>
    </location>
</feature>
<dbReference type="InterPro" id="IPR014710">
    <property type="entry name" value="RmlC-like_jellyroll"/>
</dbReference>